<evidence type="ECO:0000256" key="6">
    <source>
        <dbReference type="ARBA" id="ARBA00022989"/>
    </source>
</evidence>
<name>A0A0A7FWS5_9CLOT</name>
<feature type="transmembrane region" description="Helical" evidence="9">
    <location>
        <begin position="383"/>
        <end position="411"/>
    </location>
</feature>
<dbReference type="RefSeq" id="WP_039311258.1">
    <property type="nucleotide sequence ID" value="NZ_CP006905.1"/>
</dbReference>
<keyword evidence="3 8" id="KW-1003">Cell membrane</keyword>
<dbReference type="PANTHER" id="PTHR33989">
    <property type="match status" value="1"/>
</dbReference>
<keyword evidence="7 8" id="KW-0472">Membrane</keyword>
<dbReference type="PROSITE" id="PS51105">
    <property type="entry name" value="PTS_EIIC_TYPE_3"/>
    <property type="match status" value="1"/>
</dbReference>
<feature type="transmembrane region" description="Helical" evidence="9">
    <location>
        <begin position="103"/>
        <end position="121"/>
    </location>
</feature>
<dbReference type="OrthoDB" id="1641940at2"/>
<feature type="transmembrane region" description="Helical" evidence="9">
    <location>
        <begin position="32"/>
        <end position="53"/>
    </location>
</feature>
<evidence type="ECO:0000313" key="12">
    <source>
        <dbReference type="Proteomes" id="UP000030635"/>
    </source>
</evidence>
<evidence type="ECO:0000256" key="4">
    <source>
        <dbReference type="ARBA" id="ARBA00022597"/>
    </source>
</evidence>
<keyword evidence="2 8" id="KW-0813">Transport</keyword>
<comment type="subcellular location">
    <subcellularLocation>
        <location evidence="1">Cell membrane</location>
        <topology evidence="1">Multi-pass membrane protein</topology>
    </subcellularLocation>
</comment>
<dbReference type="Proteomes" id="UP000030635">
    <property type="component" value="Chromosome"/>
</dbReference>
<gene>
    <name evidence="11" type="ORF">U729_412</name>
</gene>
<evidence type="ECO:0000256" key="2">
    <source>
        <dbReference type="ARBA" id="ARBA00022448"/>
    </source>
</evidence>
<dbReference type="InterPro" id="IPR051088">
    <property type="entry name" value="PTS_Sugar-EIIC/EIIB"/>
</dbReference>
<dbReference type="NCBIfam" id="TIGR00410">
    <property type="entry name" value="lacE"/>
    <property type="match status" value="1"/>
</dbReference>
<evidence type="ECO:0000256" key="1">
    <source>
        <dbReference type="ARBA" id="ARBA00004651"/>
    </source>
</evidence>
<dbReference type="PIRSF" id="PIRSF006351">
    <property type="entry name" value="PTS_EIIC-Cellobiose"/>
    <property type="match status" value="1"/>
</dbReference>
<feature type="transmembrane region" description="Helical" evidence="9">
    <location>
        <begin position="343"/>
        <end position="363"/>
    </location>
</feature>
<dbReference type="AlphaFoldDB" id="A0A0A7FWS5"/>
<feature type="transmembrane region" description="Helical" evidence="9">
    <location>
        <begin position="220"/>
        <end position="243"/>
    </location>
</feature>
<keyword evidence="5 9" id="KW-0812">Transmembrane</keyword>
<evidence type="ECO:0000259" key="10">
    <source>
        <dbReference type="PROSITE" id="PS51105"/>
    </source>
</evidence>
<keyword evidence="12" id="KW-1185">Reference proteome</keyword>
<proteinExistence type="predicted"/>
<sequence length="427" mass="45879">MKKFMDWMEAHFIPVAAKIGAQRHLVAIRDGFVTIMPLIMAGAFAVLINNLGWEPYQNFMNSILPANWKDFGGAIWNVSFGFMSILVVCTISFHLAKSYDKDGVTAAVVSLASFMMLYPQVALANDAGSAYSTDAMGAKGLFVAIIVALIATEIFVKLIGNPKLVVKMPDGVPPAVARSFAALIPSILVLIIAAAAKFILQAVGISNVFDSVYNAIQSPLQGVVGSFWGMIVLILIQQLLWFFGLHGSNILAPVINAVLLPLLEMNMLSAKSGQAPQYIFNSQFLDSYVNLGGSGTTIALIIAIYIAGRRSKQQMMITKLSTAPGLFNINEPMIYGMPLVLNPIYFVPFVLAPLVSASIAYFLTSIGFVPKVAYMATWTTPPIIGAAISTNSIMGAVTALICLAVSICIYLPFVIMATKQELDSEGV</sequence>
<dbReference type="HOGENOM" id="CLU_029688_1_2_9"/>
<dbReference type="InterPro" id="IPR004796">
    <property type="entry name" value="PTS_IIC_cello"/>
</dbReference>
<dbReference type="STRING" id="1561.NPD11_2592"/>
<dbReference type="GO" id="GO:0008982">
    <property type="term" value="F:protein-N(PI)-phosphohistidine-sugar phosphotransferase activity"/>
    <property type="evidence" value="ECO:0007669"/>
    <property type="project" value="UniProtKB-UniRule"/>
</dbReference>
<dbReference type="EMBL" id="CP006905">
    <property type="protein sequence ID" value="AIY83355.1"/>
    <property type="molecule type" value="Genomic_DNA"/>
</dbReference>
<evidence type="ECO:0000256" key="8">
    <source>
        <dbReference type="PIRNR" id="PIRNR006351"/>
    </source>
</evidence>
<evidence type="ECO:0000256" key="7">
    <source>
        <dbReference type="ARBA" id="ARBA00023136"/>
    </source>
</evidence>
<reference evidence="11 12" key="1">
    <citation type="journal article" date="2015" name="Infect. Genet. Evol.">
        <title>Genomic sequences of six botulinum neurotoxin-producing strains representing three clostridial species illustrate the mobility and diversity of botulinum neurotoxin genes.</title>
        <authorList>
            <person name="Smith T.J."/>
            <person name="Hill K.K."/>
            <person name="Xie G."/>
            <person name="Foley B.T."/>
            <person name="Williamson C.H."/>
            <person name="Foster J.T."/>
            <person name="Johnson S.L."/>
            <person name="Chertkov O."/>
            <person name="Teshima H."/>
            <person name="Gibbons H.S."/>
            <person name="Johnsky L.A."/>
            <person name="Karavis M.A."/>
            <person name="Smith L.A."/>
        </authorList>
    </citation>
    <scope>NUCLEOTIDE SEQUENCE [LARGE SCALE GENOMIC DNA]</scope>
    <source>
        <strain evidence="11">Sullivan</strain>
    </source>
</reference>
<dbReference type="eggNOG" id="COG1455">
    <property type="taxonomic scope" value="Bacteria"/>
</dbReference>
<protein>
    <recommendedName>
        <fullName evidence="8">Permease IIC component</fullName>
    </recommendedName>
</protein>
<organism evidence="11 12">
    <name type="scientific">Clostridium baratii str. Sullivan</name>
    <dbReference type="NCBI Taxonomy" id="1415775"/>
    <lineage>
        <taxon>Bacteria</taxon>
        <taxon>Bacillati</taxon>
        <taxon>Bacillota</taxon>
        <taxon>Clostridia</taxon>
        <taxon>Eubacteriales</taxon>
        <taxon>Clostridiaceae</taxon>
        <taxon>Clostridium</taxon>
    </lineage>
</organism>
<dbReference type="GO" id="GO:0009401">
    <property type="term" value="P:phosphoenolpyruvate-dependent sugar phosphotransferase system"/>
    <property type="evidence" value="ECO:0007669"/>
    <property type="project" value="InterPro"/>
</dbReference>
<keyword evidence="6 9" id="KW-1133">Transmembrane helix</keyword>
<feature type="transmembrane region" description="Helical" evidence="9">
    <location>
        <begin position="141"/>
        <end position="159"/>
    </location>
</feature>
<evidence type="ECO:0000256" key="5">
    <source>
        <dbReference type="ARBA" id="ARBA00022692"/>
    </source>
</evidence>
<dbReference type="InterPro" id="IPR004501">
    <property type="entry name" value="PTS_EIIC_3"/>
</dbReference>
<feature type="transmembrane region" description="Helical" evidence="9">
    <location>
        <begin position="288"/>
        <end position="307"/>
    </location>
</feature>
<keyword evidence="4 8" id="KW-0762">Sugar transport</keyword>
<evidence type="ECO:0000256" key="3">
    <source>
        <dbReference type="ARBA" id="ARBA00022475"/>
    </source>
</evidence>
<dbReference type="KEGG" id="cbv:U729_412"/>
<dbReference type="InterPro" id="IPR003352">
    <property type="entry name" value="PTS_EIIC"/>
</dbReference>
<dbReference type="PANTHER" id="PTHR33989:SF4">
    <property type="entry name" value="PTS SYSTEM N,N'-DIACETYLCHITOBIOSE-SPECIFIC EIIC COMPONENT"/>
    <property type="match status" value="1"/>
</dbReference>
<feature type="transmembrane region" description="Helical" evidence="9">
    <location>
        <begin position="73"/>
        <end position="96"/>
    </location>
</feature>
<keyword evidence="11" id="KW-0808">Transferase</keyword>
<comment type="function">
    <text evidence="8">The phosphoenolpyruvate-dependent sugar phosphotransferase system (PTS), a major carbohydrate active -transport system, catalyzes the phosphorylation of incoming sugar substrates concomitant with their translocation across the cell membrane.</text>
</comment>
<dbReference type="GO" id="GO:0005886">
    <property type="term" value="C:plasma membrane"/>
    <property type="evidence" value="ECO:0007669"/>
    <property type="project" value="UniProtKB-SubCell"/>
</dbReference>
<evidence type="ECO:0000256" key="9">
    <source>
        <dbReference type="SAM" id="Phobius"/>
    </source>
</evidence>
<dbReference type="Pfam" id="PF02378">
    <property type="entry name" value="PTS_EIIC"/>
    <property type="match status" value="1"/>
</dbReference>
<feature type="domain" description="PTS EIIC type-3" evidence="10">
    <location>
        <begin position="8"/>
        <end position="413"/>
    </location>
</feature>
<accession>A0A0A7FWS5</accession>
<evidence type="ECO:0000313" key="11">
    <source>
        <dbReference type="EMBL" id="AIY83355.1"/>
    </source>
</evidence>
<feature type="transmembrane region" description="Helical" evidence="9">
    <location>
        <begin position="250"/>
        <end position="268"/>
    </location>
</feature>
<feature type="transmembrane region" description="Helical" evidence="9">
    <location>
        <begin position="180"/>
        <end position="200"/>
    </location>
</feature>